<organism evidence="2 3">
    <name type="scientific">Candidatus Roizmanbacteria bacterium RIFCSPHIGHO2_02_FULL_38_11</name>
    <dbReference type="NCBI Taxonomy" id="1802039"/>
    <lineage>
        <taxon>Bacteria</taxon>
        <taxon>Candidatus Roizmaniibacteriota</taxon>
    </lineage>
</organism>
<comment type="caution">
    <text evidence="2">The sequence shown here is derived from an EMBL/GenBank/DDBJ whole genome shotgun (WGS) entry which is preliminary data.</text>
</comment>
<evidence type="ECO:0000256" key="1">
    <source>
        <dbReference type="SAM" id="Phobius"/>
    </source>
</evidence>
<proteinExistence type="predicted"/>
<dbReference type="AlphaFoldDB" id="A0A1F7GZ41"/>
<keyword evidence="1" id="KW-1133">Transmembrane helix</keyword>
<dbReference type="EMBL" id="MFZO01000039">
    <property type="protein sequence ID" value="OGK24065.1"/>
    <property type="molecule type" value="Genomic_DNA"/>
</dbReference>
<evidence type="ECO:0000313" key="2">
    <source>
        <dbReference type="EMBL" id="OGK24065.1"/>
    </source>
</evidence>
<feature type="transmembrane region" description="Helical" evidence="1">
    <location>
        <begin position="87"/>
        <end position="106"/>
    </location>
</feature>
<accession>A0A1F7GZ41</accession>
<keyword evidence="1" id="KW-0812">Transmembrane</keyword>
<reference evidence="2 3" key="1">
    <citation type="journal article" date="2016" name="Nat. Commun.">
        <title>Thousands of microbial genomes shed light on interconnected biogeochemical processes in an aquifer system.</title>
        <authorList>
            <person name="Anantharaman K."/>
            <person name="Brown C.T."/>
            <person name="Hug L.A."/>
            <person name="Sharon I."/>
            <person name="Castelle C.J."/>
            <person name="Probst A.J."/>
            <person name="Thomas B.C."/>
            <person name="Singh A."/>
            <person name="Wilkins M.J."/>
            <person name="Karaoz U."/>
            <person name="Brodie E.L."/>
            <person name="Williams K.H."/>
            <person name="Hubbard S.S."/>
            <person name="Banfield J.F."/>
        </authorList>
    </citation>
    <scope>NUCLEOTIDE SEQUENCE [LARGE SCALE GENOMIC DNA]</scope>
</reference>
<feature type="transmembrane region" description="Helical" evidence="1">
    <location>
        <begin position="7"/>
        <end position="28"/>
    </location>
</feature>
<gene>
    <name evidence="2" type="ORF">A3C25_05120</name>
</gene>
<keyword evidence="1" id="KW-0472">Membrane</keyword>
<evidence type="ECO:0000313" key="3">
    <source>
        <dbReference type="Proteomes" id="UP000177913"/>
    </source>
</evidence>
<protein>
    <submittedName>
        <fullName evidence="2">Uncharacterized protein</fullName>
    </submittedName>
</protein>
<sequence length="110" mass="11659">MDNFNRIVSFVLGLIVVIVFLAIVTGRFNIGNRTKNLGGQTKISPTPTVVIGRNLSPTPVPKVPLNQGTVNANKPALKSPTTIPATGAPTLLLSAFFSTLSLGIYLKTKK</sequence>
<dbReference type="Proteomes" id="UP000177913">
    <property type="component" value="Unassembled WGS sequence"/>
</dbReference>
<name>A0A1F7GZ41_9BACT</name>